<proteinExistence type="predicted"/>
<dbReference type="PATRIC" id="fig|867902.3.peg.1105"/>
<dbReference type="GeneID" id="97257804"/>
<dbReference type="HOGENOM" id="CLU_110629_0_0_10"/>
<dbReference type="Proteomes" id="UP000006051">
    <property type="component" value="Chromosome"/>
</dbReference>
<protein>
    <recommendedName>
        <fullName evidence="3">DUF4136 domain-containing protein</fullName>
    </recommendedName>
</protein>
<sequence>MRTKVFVLFTALFLIVSCAPKIYSDPQAKQLSESHRSLAVLPPKVFIEVRKKDDPKAIQEQEKKDSDDFQREMCSWLLKRKSQGKITTEIQDVQTTISKLKKAGYYKDPELFTAQELAKILGVDAVLASKYSLSRPMSQGAAIAAAVLVGFSGNTNEAVVDLNVYDGKTGKMIWSYNHKAGGSFTNSNRLVDALMRNASKKMPHVKE</sequence>
<dbReference type="eggNOG" id="ENOG502ZAEC">
    <property type="taxonomic scope" value="Bacteria"/>
</dbReference>
<dbReference type="RefSeq" id="WP_014790891.1">
    <property type="nucleotide sequence ID" value="NC_018016.1"/>
</dbReference>
<keyword evidence="2" id="KW-1185">Reference proteome</keyword>
<dbReference type="GeneID" id="71569389"/>
<evidence type="ECO:0008006" key="3">
    <source>
        <dbReference type="Google" id="ProtNLM"/>
    </source>
</evidence>
<dbReference type="PROSITE" id="PS51257">
    <property type="entry name" value="PROKAR_LIPOPROTEIN"/>
    <property type="match status" value="1"/>
</dbReference>
<evidence type="ECO:0000313" key="2">
    <source>
        <dbReference type="Proteomes" id="UP000006051"/>
    </source>
</evidence>
<accession>I4A026</accession>
<name>I4A026_ORNRL</name>
<dbReference type="STRING" id="867902.Ornrh_1124"/>
<dbReference type="AlphaFoldDB" id="I4A026"/>
<organism evidence="1 2">
    <name type="scientific">Ornithobacterium rhinotracheale (strain ATCC 51463 / DSM 15997 / CCUG 23171 / CIP 104009 / LMG 9086)</name>
    <dbReference type="NCBI Taxonomy" id="867902"/>
    <lineage>
        <taxon>Bacteria</taxon>
        <taxon>Pseudomonadati</taxon>
        <taxon>Bacteroidota</taxon>
        <taxon>Flavobacteriia</taxon>
        <taxon>Flavobacteriales</taxon>
        <taxon>Weeksellaceae</taxon>
        <taxon>Ornithobacterium</taxon>
    </lineage>
</organism>
<evidence type="ECO:0000313" key="1">
    <source>
        <dbReference type="EMBL" id="AFL97310.1"/>
    </source>
</evidence>
<dbReference type="EMBL" id="CP003283">
    <property type="protein sequence ID" value="AFL97310.1"/>
    <property type="molecule type" value="Genomic_DNA"/>
</dbReference>
<gene>
    <name evidence="1" type="ordered locus">Ornrh_1124</name>
</gene>
<reference evidence="1 2" key="1">
    <citation type="submission" date="2012-06" db="EMBL/GenBank/DDBJ databases">
        <title>The complete genome of Ornithobacterium rhinotracheale DSM 15997.</title>
        <authorList>
            <consortium name="US DOE Joint Genome Institute (JGI-PGF)"/>
            <person name="Lucas S."/>
            <person name="Copeland A."/>
            <person name="Lapidus A."/>
            <person name="Goodwin L."/>
            <person name="Pitluck S."/>
            <person name="Peters L."/>
            <person name="Mikhailova N."/>
            <person name="Teshima H."/>
            <person name="Kyrpides N."/>
            <person name="Mavromatis K."/>
            <person name="Pagani I."/>
            <person name="Ivanova N."/>
            <person name="Ovchinnikova G."/>
            <person name="Zeytun A."/>
            <person name="Detter J.C."/>
            <person name="Han C."/>
            <person name="Land M."/>
            <person name="Hauser L."/>
            <person name="Markowitz V."/>
            <person name="Cheng J.-F."/>
            <person name="Hugenholtz P."/>
            <person name="Woyke T."/>
            <person name="Wu D."/>
            <person name="Lang E."/>
            <person name="Kopitz M."/>
            <person name="Brambilla E."/>
            <person name="Klenk H.-P."/>
            <person name="Eisen J.A."/>
        </authorList>
    </citation>
    <scope>NUCLEOTIDE SEQUENCE [LARGE SCALE GENOMIC DNA]</scope>
    <source>
        <strain evidence="2">ATCC 51463 / DSM 15997 / CCUG 23171 / LMG 9086</strain>
    </source>
</reference>
<dbReference type="KEGG" id="orh:Ornrh_1124"/>
<dbReference type="Gene3D" id="3.40.50.10610">
    <property type="entry name" value="ABC-type transport auxiliary lipoprotein component"/>
    <property type="match status" value="1"/>
</dbReference>